<feature type="compositionally biased region" description="Acidic residues" evidence="1">
    <location>
        <begin position="136"/>
        <end position="145"/>
    </location>
</feature>
<evidence type="ECO:0000313" key="2">
    <source>
        <dbReference type="EMBL" id="MBD7910000.1"/>
    </source>
</evidence>
<gene>
    <name evidence="2" type="ORF">H9661_01410</name>
</gene>
<sequence>MAKSSFFKKSNEYTEISQNETNNIEKKEVENYEFKKIKDTTIMDREITKYVIDNFPSMATEIRNSLLNLASTLESTIDFIEDKSSYVIKNERDFKLSQAHRDKSIEIYDVVQKINDYVKWMKEECEGYEEKSTTEEMFENEESVLEESSKEEISSITDADDLL</sequence>
<accession>A0ABR8PPE5</accession>
<keyword evidence="3" id="KW-1185">Reference proteome</keyword>
<reference evidence="2 3" key="1">
    <citation type="submission" date="2020-08" db="EMBL/GenBank/DDBJ databases">
        <title>A Genomic Blueprint of the Chicken Gut Microbiome.</title>
        <authorList>
            <person name="Gilroy R."/>
            <person name="Ravi A."/>
            <person name="Getino M."/>
            <person name="Pursley I."/>
            <person name="Horton D.L."/>
            <person name="Alikhan N.-F."/>
            <person name="Baker D."/>
            <person name="Gharbi K."/>
            <person name="Hall N."/>
            <person name="Watson M."/>
            <person name="Adriaenssens E.M."/>
            <person name="Foster-Nyarko E."/>
            <person name="Jarju S."/>
            <person name="Secka A."/>
            <person name="Antonio M."/>
            <person name="Oren A."/>
            <person name="Chaudhuri R."/>
            <person name="La Ragione R.M."/>
            <person name="Hildebrand F."/>
            <person name="Pallen M.J."/>
        </authorList>
    </citation>
    <scope>NUCLEOTIDE SEQUENCE [LARGE SCALE GENOMIC DNA]</scope>
    <source>
        <strain evidence="2 3">Sa3CVN1</strain>
    </source>
</reference>
<feature type="region of interest" description="Disordered" evidence="1">
    <location>
        <begin position="130"/>
        <end position="163"/>
    </location>
</feature>
<dbReference type="EMBL" id="JACSRA010000002">
    <property type="protein sequence ID" value="MBD7910000.1"/>
    <property type="molecule type" value="Genomic_DNA"/>
</dbReference>
<protein>
    <submittedName>
        <fullName evidence="2">Uncharacterized protein</fullName>
    </submittedName>
</protein>
<evidence type="ECO:0000256" key="1">
    <source>
        <dbReference type="SAM" id="MobiDB-lite"/>
    </source>
</evidence>
<dbReference type="Proteomes" id="UP000627781">
    <property type="component" value="Unassembled WGS sequence"/>
</dbReference>
<name>A0ABR8PPE5_9CLOT</name>
<evidence type="ECO:0000313" key="3">
    <source>
        <dbReference type="Proteomes" id="UP000627781"/>
    </source>
</evidence>
<comment type="caution">
    <text evidence="2">The sequence shown here is derived from an EMBL/GenBank/DDBJ whole genome shotgun (WGS) entry which is preliminary data.</text>
</comment>
<dbReference type="RefSeq" id="WP_143314309.1">
    <property type="nucleotide sequence ID" value="NZ_JACSRA010000002.1"/>
</dbReference>
<proteinExistence type="predicted"/>
<organism evidence="2 3">
    <name type="scientific">Clostridium cibarium</name>
    <dbReference type="NCBI Taxonomy" id="2762247"/>
    <lineage>
        <taxon>Bacteria</taxon>
        <taxon>Bacillati</taxon>
        <taxon>Bacillota</taxon>
        <taxon>Clostridia</taxon>
        <taxon>Eubacteriales</taxon>
        <taxon>Clostridiaceae</taxon>
        <taxon>Clostridium</taxon>
    </lineage>
</organism>